<dbReference type="Pfam" id="PF01740">
    <property type="entry name" value="STAS"/>
    <property type="match status" value="1"/>
</dbReference>
<name>A0A271J253_9BACT</name>
<dbReference type="InterPro" id="IPR002645">
    <property type="entry name" value="STAS_dom"/>
</dbReference>
<dbReference type="RefSeq" id="WP_095511055.1">
    <property type="nucleotide sequence ID" value="NZ_MQWD01000001.1"/>
</dbReference>
<dbReference type="Gene3D" id="3.30.750.24">
    <property type="entry name" value="STAS domain"/>
    <property type="match status" value="1"/>
</dbReference>
<dbReference type="InterPro" id="IPR003658">
    <property type="entry name" value="Anti-sigma_ant"/>
</dbReference>
<dbReference type="Proteomes" id="UP000216339">
    <property type="component" value="Unassembled WGS sequence"/>
</dbReference>
<accession>A0A271J253</accession>
<comment type="similarity">
    <text evidence="1 2">Belongs to the anti-sigma-factor antagonist family.</text>
</comment>
<dbReference type="InterPro" id="IPR036513">
    <property type="entry name" value="STAS_dom_sf"/>
</dbReference>
<dbReference type="GO" id="GO:0043856">
    <property type="term" value="F:anti-sigma factor antagonist activity"/>
    <property type="evidence" value="ECO:0007669"/>
    <property type="project" value="InterPro"/>
</dbReference>
<organism evidence="4 5">
    <name type="scientific">Rubrivirga marina</name>
    <dbReference type="NCBI Taxonomy" id="1196024"/>
    <lineage>
        <taxon>Bacteria</taxon>
        <taxon>Pseudomonadati</taxon>
        <taxon>Rhodothermota</taxon>
        <taxon>Rhodothermia</taxon>
        <taxon>Rhodothermales</taxon>
        <taxon>Rubricoccaceae</taxon>
        <taxon>Rubrivirga</taxon>
    </lineage>
</organism>
<dbReference type="PANTHER" id="PTHR33495">
    <property type="entry name" value="ANTI-SIGMA FACTOR ANTAGONIST TM_1081-RELATED-RELATED"/>
    <property type="match status" value="1"/>
</dbReference>
<dbReference type="PANTHER" id="PTHR33495:SF2">
    <property type="entry name" value="ANTI-SIGMA FACTOR ANTAGONIST TM_1081-RELATED"/>
    <property type="match status" value="1"/>
</dbReference>
<dbReference type="NCBIfam" id="TIGR00377">
    <property type="entry name" value="ant_ant_sig"/>
    <property type="match status" value="1"/>
</dbReference>
<sequence>MQIQSTSQNGVAVLTLDGDVLGGPDGSALHDALAEARGDGPLKAVVDLSGVRFMNSSGLGMLVGALTSARNTGGDLRLSAVAERVLAILQVTQLDGVFQRFDSVDAAVASFKD</sequence>
<reference evidence="4 5" key="1">
    <citation type="submission" date="2016-11" db="EMBL/GenBank/DDBJ databases">
        <title>Study of marine rhodopsin-containing bacteria.</title>
        <authorList>
            <person name="Yoshizawa S."/>
            <person name="Kumagai Y."/>
            <person name="Kogure K."/>
        </authorList>
    </citation>
    <scope>NUCLEOTIDE SEQUENCE [LARGE SCALE GENOMIC DNA]</scope>
    <source>
        <strain evidence="4 5">SAORIC-28</strain>
    </source>
</reference>
<proteinExistence type="inferred from homology"/>
<comment type="caution">
    <text evidence="4">The sequence shown here is derived from an EMBL/GenBank/DDBJ whole genome shotgun (WGS) entry which is preliminary data.</text>
</comment>
<dbReference type="OrthoDB" id="962463at2"/>
<dbReference type="AlphaFoldDB" id="A0A271J253"/>
<evidence type="ECO:0000256" key="2">
    <source>
        <dbReference type="RuleBase" id="RU003749"/>
    </source>
</evidence>
<evidence type="ECO:0000259" key="3">
    <source>
        <dbReference type="PROSITE" id="PS50801"/>
    </source>
</evidence>
<protein>
    <recommendedName>
        <fullName evidence="2">Anti-sigma factor antagonist</fullName>
    </recommendedName>
</protein>
<dbReference type="EMBL" id="MQWD01000001">
    <property type="protein sequence ID" value="PAP77387.1"/>
    <property type="molecule type" value="Genomic_DNA"/>
</dbReference>
<feature type="domain" description="STAS" evidence="3">
    <location>
        <begin position="1"/>
        <end position="111"/>
    </location>
</feature>
<gene>
    <name evidence="4" type="ORF">BSZ37_13550</name>
</gene>
<evidence type="ECO:0000313" key="5">
    <source>
        <dbReference type="Proteomes" id="UP000216339"/>
    </source>
</evidence>
<dbReference type="PROSITE" id="PS50801">
    <property type="entry name" value="STAS"/>
    <property type="match status" value="1"/>
</dbReference>
<dbReference type="CDD" id="cd07043">
    <property type="entry name" value="STAS_anti-anti-sigma_factors"/>
    <property type="match status" value="1"/>
</dbReference>
<keyword evidence="5" id="KW-1185">Reference proteome</keyword>
<dbReference type="SUPFAM" id="SSF52091">
    <property type="entry name" value="SpoIIaa-like"/>
    <property type="match status" value="1"/>
</dbReference>
<evidence type="ECO:0000256" key="1">
    <source>
        <dbReference type="ARBA" id="ARBA00009013"/>
    </source>
</evidence>
<evidence type="ECO:0000313" key="4">
    <source>
        <dbReference type="EMBL" id="PAP77387.1"/>
    </source>
</evidence>